<dbReference type="EMBL" id="ANIK01000035">
    <property type="protein sequence ID" value="EMJ95474.1"/>
    <property type="molecule type" value="Genomic_DNA"/>
</dbReference>
<sequence>MNGYLIPKYGLLFVLTNEIGFSFFEAAQERSNAKKRSITKYYNFRILFFFKFLIPT</sequence>
<evidence type="ECO:0000313" key="1">
    <source>
        <dbReference type="EMBL" id="EMJ95474.1"/>
    </source>
</evidence>
<organism evidence="1 2">
    <name type="scientific">Leptospira alstonii serovar Sichuan str. 79601</name>
    <dbReference type="NCBI Taxonomy" id="1218565"/>
    <lineage>
        <taxon>Bacteria</taxon>
        <taxon>Pseudomonadati</taxon>
        <taxon>Spirochaetota</taxon>
        <taxon>Spirochaetia</taxon>
        <taxon>Leptospirales</taxon>
        <taxon>Leptospiraceae</taxon>
        <taxon>Leptospira</taxon>
    </lineage>
</organism>
<dbReference type="AlphaFoldDB" id="M6CUV0"/>
<gene>
    <name evidence="1" type="ORF">LEP1GSC194_3692</name>
</gene>
<evidence type="ECO:0000313" key="2">
    <source>
        <dbReference type="Proteomes" id="UP000011988"/>
    </source>
</evidence>
<reference evidence="1 2" key="1">
    <citation type="submission" date="2013-01" db="EMBL/GenBank/DDBJ databases">
        <authorList>
            <person name="Harkins D.M."/>
            <person name="Durkin A.S."/>
            <person name="Brinkac L.M."/>
            <person name="Haft D.H."/>
            <person name="Selengut J.D."/>
            <person name="Sanka R."/>
            <person name="DePew J."/>
            <person name="Purushe J."/>
            <person name="Galloway R.L."/>
            <person name="Vinetz J.M."/>
            <person name="Sutton G.G."/>
            <person name="Nierman W.C."/>
            <person name="Fouts D.E."/>
        </authorList>
    </citation>
    <scope>NUCLEOTIDE SEQUENCE [LARGE SCALE GENOMIC DNA]</scope>
    <source>
        <strain evidence="1 2">79601</strain>
    </source>
</reference>
<accession>M6CUV0</accession>
<comment type="caution">
    <text evidence="1">The sequence shown here is derived from an EMBL/GenBank/DDBJ whole genome shotgun (WGS) entry which is preliminary data.</text>
</comment>
<name>M6CUV0_9LEPT</name>
<dbReference type="PATRIC" id="fig|1218565.3.peg.2037"/>
<protein>
    <submittedName>
        <fullName evidence="1">Uncharacterized protein</fullName>
    </submittedName>
</protein>
<proteinExistence type="predicted"/>
<dbReference type="Proteomes" id="UP000011988">
    <property type="component" value="Unassembled WGS sequence"/>
</dbReference>